<reference evidence="3 4" key="2">
    <citation type="submission" date="2019-01" db="EMBL/GenBank/DDBJ databases">
        <title>The decoding of complex shrimp genome reveals the adaptation for benthos swimmer, frequently molting mechanism and breeding impact on genome.</title>
        <authorList>
            <person name="Sun Y."/>
            <person name="Gao Y."/>
            <person name="Yu Y."/>
        </authorList>
    </citation>
    <scope>NUCLEOTIDE SEQUENCE [LARGE SCALE GENOMIC DNA]</scope>
    <source>
        <tissue evidence="3">Muscle</tissue>
    </source>
</reference>
<gene>
    <name evidence="3" type="ORF">C7M84_000928</name>
</gene>
<evidence type="ECO:0000313" key="4">
    <source>
        <dbReference type="Proteomes" id="UP000283509"/>
    </source>
</evidence>
<evidence type="ECO:0000313" key="3">
    <source>
        <dbReference type="EMBL" id="ROT80349.1"/>
    </source>
</evidence>
<dbReference type="Gene3D" id="3.40.50.10190">
    <property type="entry name" value="BRCT domain"/>
    <property type="match status" value="1"/>
</dbReference>
<dbReference type="AlphaFoldDB" id="A0A423TV59"/>
<evidence type="ECO:0000256" key="1">
    <source>
        <dbReference type="SAM" id="SignalP"/>
    </source>
</evidence>
<dbReference type="SUPFAM" id="SSF52113">
    <property type="entry name" value="BRCT domain"/>
    <property type="match status" value="1"/>
</dbReference>
<dbReference type="OrthoDB" id="206088at2759"/>
<dbReference type="InterPro" id="IPR036420">
    <property type="entry name" value="BRCT_dom_sf"/>
</dbReference>
<feature type="domain" description="BRCT" evidence="2">
    <location>
        <begin position="145"/>
        <end position="201"/>
    </location>
</feature>
<dbReference type="InterPro" id="IPR031916">
    <property type="entry name" value="LIG3_BRCT"/>
</dbReference>
<dbReference type="Pfam" id="PF16759">
    <property type="entry name" value="LIG3_BRCT"/>
    <property type="match status" value="1"/>
</dbReference>
<feature type="chain" id="PRO_5019268412" description="BRCT domain-containing protein" evidence="1">
    <location>
        <begin position="21"/>
        <end position="201"/>
    </location>
</feature>
<feature type="signal peptide" evidence="1">
    <location>
        <begin position="1"/>
        <end position="20"/>
    </location>
</feature>
<accession>A0A423TV59</accession>
<organism evidence="3 4">
    <name type="scientific">Penaeus vannamei</name>
    <name type="common">Whiteleg shrimp</name>
    <name type="synonym">Litopenaeus vannamei</name>
    <dbReference type="NCBI Taxonomy" id="6689"/>
    <lineage>
        <taxon>Eukaryota</taxon>
        <taxon>Metazoa</taxon>
        <taxon>Ecdysozoa</taxon>
        <taxon>Arthropoda</taxon>
        <taxon>Crustacea</taxon>
        <taxon>Multicrustacea</taxon>
        <taxon>Malacostraca</taxon>
        <taxon>Eumalacostraca</taxon>
        <taxon>Eucarida</taxon>
        <taxon>Decapoda</taxon>
        <taxon>Dendrobranchiata</taxon>
        <taxon>Penaeoidea</taxon>
        <taxon>Penaeidae</taxon>
        <taxon>Penaeus</taxon>
    </lineage>
</organism>
<comment type="caution">
    <text evidence="3">The sequence shown here is derived from an EMBL/GenBank/DDBJ whole genome shotgun (WGS) entry which is preliminary data.</text>
</comment>
<keyword evidence="1" id="KW-0732">Signal</keyword>
<evidence type="ECO:0000259" key="2">
    <source>
        <dbReference type="PROSITE" id="PS50172"/>
    </source>
</evidence>
<dbReference type="InterPro" id="IPR001357">
    <property type="entry name" value="BRCT_dom"/>
</dbReference>
<dbReference type="PROSITE" id="PS50172">
    <property type="entry name" value="BRCT"/>
    <property type="match status" value="1"/>
</dbReference>
<dbReference type="Proteomes" id="UP000283509">
    <property type="component" value="Unassembled WGS sequence"/>
</dbReference>
<keyword evidence="4" id="KW-1185">Reference proteome</keyword>
<sequence>MCWHFQHLFLGSLGPAPAHCATPSFSEVFPSLPSSPFTSLPVPPGSFYLVGLSLVQGDSPCRVLWRLGRGTFLAEERLPLGCLGGMMCAFPSFGRGLNKWAEDYTGPRNKVTESRYVTLDDYDSETDINGVKGGWGGAPSGPWFRYGGDVLPDYQASEATHLVVDKEDKWPSSWRGRRISPEWIWDSIKLQRLQSSRIYSV</sequence>
<protein>
    <recommendedName>
        <fullName evidence="2">BRCT domain-containing protein</fullName>
    </recommendedName>
</protein>
<proteinExistence type="predicted"/>
<dbReference type="EMBL" id="QCYY01001128">
    <property type="protein sequence ID" value="ROT80349.1"/>
    <property type="molecule type" value="Genomic_DNA"/>
</dbReference>
<name>A0A423TV59_PENVA</name>
<reference evidence="3 4" key="1">
    <citation type="submission" date="2018-04" db="EMBL/GenBank/DDBJ databases">
        <authorList>
            <person name="Zhang X."/>
            <person name="Yuan J."/>
            <person name="Li F."/>
            <person name="Xiang J."/>
        </authorList>
    </citation>
    <scope>NUCLEOTIDE SEQUENCE [LARGE SCALE GENOMIC DNA]</scope>
    <source>
        <tissue evidence="3">Muscle</tissue>
    </source>
</reference>